<name>A0A4R7G290_9MICC</name>
<dbReference type="InterPro" id="IPR036271">
    <property type="entry name" value="Tet_transcr_reg_TetR-rel_C_sf"/>
</dbReference>
<evidence type="ECO:0000256" key="3">
    <source>
        <dbReference type="ARBA" id="ARBA00023163"/>
    </source>
</evidence>
<keyword evidence="2 4" id="KW-0238">DNA-binding</keyword>
<dbReference type="Pfam" id="PF00440">
    <property type="entry name" value="TetR_N"/>
    <property type="match status" value="1"/>
</dbReference>
<dbReference type="EMBL" id="SOAN01000006">
    <property type="protein sequence ID" value="TDS85359.1"/>
    <property type="molecule type" value="Genomic_DNA"/>
</dbReference>
<evidence type="ECO:0000256" key="4">
    <source>
        <dbReference type="PROSITE-ProRule" id="PRU00335"/>
    </source>
</evidence>
<feature type="DNA-binding region" description="H-T-H motif" evidence="4">
    <location>
        <begin position="25"/>
        <end position="44"/>
    </location>
</feature>
<dbReference type="PANTHER" id="PTHR30055">
    <property type="entry name" value="HTH-TYPE TRANSCRIPTIONAL REGULATOR RUTR"/>
    <property type="match status" value="1"/>
</dbReference>
<dbReference type="Gene3D" id="1.10.10.60">
    <property type="entry name" value="Homeodomain-like"/>
    <property type="match status" value="1"/>
</dbReference>
<dbReference type="RefSeq" id="WP_051500736.1">
    <property type="nucleotide sequence ID" value="NZ_SOAN01000006.1"/>
</dbReference>
<organism evidence="6 7">
    <name type="scientific">Nesterenkonia aurantiaca</name>
    <dbReference type="NCBI Taxonomy" id="1436010"/>
    <lineage>
        <taxon>Bacteria</taxon>
        <taxon>Bacillati</taxon>
        <taxon>Actinomycetota</taxon>
        <taxon>Actinomycetes</taxon>
        <taxon>Micrococcales</taxon>
        <taxon>Micrococcaceae</taxon>
        <taxon>Nesterenkonia</taxon>
    </lineage>
</organism>
<dbReference type="PRINTS" id="PR00455">
    <property type="entry name" value="HTHTETR"/>
</dbReference>
<protein>
    <submittedName>
        <fullName evidence="6">TetR family transcriptional regulator</fullName>
    </submittedName>
</protein>
<dbReference type="PANTHER" id="PTHR30055:SF234">
    <property type="entry name" value="HTH-TYPE TRANSCRIPTIONAL REGULATOR BETI"/>
    <property type="match status" value="1"/>
</dbReference>
<dbReference type="PROSITE" id="PS01081">
    <property type="entry name" value="HTH_TETR_1"/>
    <property type="match status" value="1"/>
</dbReference>
<dbReference type="Proteomes" id="UP000294506">
    <property type="component" value="Unassembled WGS sequence"/>
</dbReference>
<evidence type="ECO:0000313" key="7">
    <source>
        <dbReference type="Proteomes" id="UP000294506"/>
    </source>
</evidence>
<gene>
    <name evidence="6" type="ORF">EV640_1063</name>
</gene>
<reference evidence="6 7" key="1">
    <citation type="submission" date="2019-03" db="EMBL/GenBank/DDBJ databases">
        <title>Genomic Encyclopedia of Type Strains, Phase III (KMG-III): the genomes of soil and plant-associated and newly described type strains.</title>
        <authorList>
            <person name="Whitman W."/>
        </authorList>
    </citation>
    <scope>NUCLEOTIDE SEQUENCE [LARGE SCALE GENOMIC DNA]</scope>
    <source>
        <strain evidence="6 7">DSM 27373</strain>
    </source>
</reference>
<keyword evidence="7" id="KW-1185">Reference proteome</keyword>
<evidence type="ECO:0000313" key="6">
    <source>
        <dbReference type="EMBL" id="TDS85359.1"/>
    </source>
</evidence>
<dbReference type="SUPFAM" id="SSF48498">
    <property type="entry name" value="Tetracyclin repressor-like, C-terminal domain"/>
    <property type="match status" value="1"/>
</dbReference>
<dbReference type="SUPFAM" id="SSF46689">
    <property type="entry name" value="Homeodomain-like"/>
    <property type="match status" value="1"/>
</dbReference>
<feature type="domain" description="HTH tetR-type" evidence="5">
    <location>
        <begin position="2"/>
        <end position="62"/>
    </location>
</feature>
<evidence type="ECO:0000256" key="2">
    <source>
        <dbReference type="ARBA" id="ARBA00023125"/>
    </source>
</evidence>
<dbReference type="InterPro" id="IPR001647">
    <property type="entry name" value="HTH_TetR"/>
</dbReference>
<evidence type="ECO:0000259" key="5">
    <source>
        <dbReference type="PROSITE" id="PS50977"/>
    </source>
</evidence>
<dbReference type="InterPro" id="IPR050109">
    <property type="entry name" value="HTH-type_TetR-like_transc_reg"/>
</dbReference>
<dbReference type="PROSITE" id="PS50977">
    <property type="entry name" value="HTH_TETR_2"/>
    <property type="match status" value="1"/>
</dbReference>
<sequence>MALSLELITATARSLLVQYGLQDVSMRRLAKELDVGPGALYYHVASKQELLRSVAHEILSPLQHEPGDALELMLRFRELVLPLRDVGDLLLLAYALDENLPPARLLPERLMAEGWPQSSAEETSAVVMRFALGAVATEQNQALLQGPAAMPTQAPDARQATAAEQIYRRGLQKLLIRA</sequence>
<proteinExistence type="predicted"/>
<dbReference type="InterPro" id="IPR009057">
    <property type="entry name" value="Homeodomain-like_sf"/>
</dbReference>
<keyword evidence="1" id="KW-0805">Transcription regulation</keyword>
<dbReference type="Gene3D" id="1.10.357.10">
    <property type="entry name" value="Tetracycline Repressor, domain 2"/>
    <property type="match status" value="1"/>
</dbReference>
<evidence type="ECO:0000256" key="1">
    <source>
        <dbReference type="ARBA" id="ARBA00023015"/>
    </source>
</evidence>
<dbReference type="AlphaFoldDB" id="A0A4R7G290"/>
<keyword evidence="3" id="KW-0804">Transcription</keyword>
<comment type="caution">
    <text evidence="6">The sequence shown here is derived from an EMBL/GenBank/DDBJ whole genome shotgun (WGS) entry which is preliminary data.</text>
</comment>
<dbReference type="GO" id="GO:0003700">
    <property type="term" value="F:DNA-binding transcription factor activity"/>
    <property type="evidence" value="ECO:0007669"/>
    <property type="project" value="TreeGrafter"/>
</dbReference>
<accession>A0A4R7G290</accession>
<dbReference type="InterPro" id="IPR023772">
    <property type="entry name" value="DNA-bd_HTH_TetR-type_CS"/>
</dbReference>
<dbReference type="GO" id="GO:0000976">
    <property type="term" value="F:transcription cis-regulatory region binding"/>
    <property type="evidence" value="ECO:0007669"/>
    <property type="project" value="TreeGrafter"/>
</dbReference>